<dbReference type="SUPFAM" id="SSF48150">
    <property type="entry name" value="DNA-glycosylase"/>
    <property type="match status" value="1"/>
</dbReference>
<evidence type="ECO:0000256" key="6">
    <source>
        <dbReference type="ARBA" id="ARBA00022723"/>
    </source>
</evidence>
<keyword evidence="10" id="KW-0411">Iron-sulfur</keyword>
<evidence type="ECO:0000256" key="11">
    <source>
        <dbReference type="ARBA" id="ARBA00023204"/>
    </source>
</evidence>
<dbReference type="Gene3D" id="1.10.1670.10">
    <property type="entry name" value="Helix-hairpin-Helix base-excision DNA repair enzymes (C-terminal)"/>
    <property type="match status" value="1"/>
</dbReference>
<proteinExistence type="inferred from homology"/>
<organism evidence="15 16">
    <name type="scientific">Stomatobaculum longum</name>
    <dbReference type="NCBI Taxonomy" id="796942"/>
    <lineage>
        <taxon>Bacteria</taxon>
        <taxon>Bacillati</taxon>
        <taxon>Bacillota</taxon>
        <taxon>Clostridia</taxon>
        <taxon>Lachnospirales</taxon>
        <taxon>Lachnospiraceae</taxon>
        <taxon>Stomatobaculum</taxon>
    </lineage>
</organism>
<dbReference type="InterPro" id="IPR000445">
    <property type="entry name" value="HhH_motif"/>
</dbReference>
<dbReference type="PANTHER" id="PTHR42944:SF1">
    <property type="entry name" value="ADENINE DNA GLYCOSYLASE"/>
    <property type="match status" value="1"/>
</dbReference>
<evidence type="ECO:0000313" key="16">
    <source>
        <dbReference type="Proteomes" id="UP000018466"/>
    </source>
</evidence>
<keyword evidence="9 13" id="KW-0408">Iron</keyword>
<evidence type="ECO:0000256" key="13">
    <source>
        <dbReference type="RuleBase" id="RU365096"/>
    </source>
</evidence>
<dbReference type="InterPro" id="IPR023170">
    <property type="entry name" value="HhH_base_excis_C"/>
</dbReference>
<evidence type="ECO:0000256" key="10">
    <source>
        <dbReference type="ARBA" id="ARBA00023014"/>
    </source>
</evidence>
<dbReference type="InterPro" id="IPR004036">
    <property type="entry name" value="Endonuclease-III-like_CS2"/>
</dbReference>
<comment type="similarity">
    <text evidence="2 13">Belongs to the Nth/MutY family.</text>
</comment>
<evidence type="ECO:0000259" key="14">
    <source>
        <dbReference type="SMART" id="SM00478"/>
    </source>
</evidence>
<dbReference type="EC" id="3.2.2.31" evidence="3 13"/>
<dbReference type="GO" id="GO:0032357">
    <property type="term" value="F:oxidized purine DNA binding"/>
    <property type="evidence" value="ECO:0007669"/>
    <property type="project" value="TreeGrafter"/>
</dbReference>
<feature type="domain" description="HhH-GPD" evidence="14">
    <location>
        <begin position="40"/>
        <end position="199"/>
    </location>
</feature>
<dbReference type="GO" id="GO:0034039">
    <property type="term" value="F:8-oxo-7,8-dihydroguanine DNA N-glycosylase activity"/>
    <property type="evidence" value="ECO:0007669"/>
    <property type="project" value="TreeGrafter"/>
</dbReference>
<dbReference type="InterPro" id="IPR029119">
    <property type="entry name" value="MutY_C"/>
</dbReference>
<dbReference type="CDD" id="cd03431">
    <property type="entry name" value="NUDIX_DNA_Glycosylase_C-MutY"/>
    <property type="match status" value="1"/>
</dbReference>
<keyword evidence="7 13" id="KW-0227">DNA damage</keyword>
<dbReference type="InterPro" id="IPR044298">
    <property type="entry name" value="MIG/MutY"/>
</dbReference>
<accession>A0AA36Y5Q3</accession>
<dbReference type="InterPro" id="IPR003265">
    <property type="entry name" value="HhH-GPD_domain"/>
</dbReference>
<evidence type="ECO:0000256" key="9">
    <source>
        <dbReference type="ARBA" id="ARBA00023004"/>
    </source>
</evidence>
<dbReference type="Pfam" id="PF00633">
    <property type="entry name" value="HHH"/>
    <property type="match status" value="1"/>
</dbReference>
<name>A0AA36Y5Q3_9FIRM</name>
<dbReference type="CDD" id="cd00056">
    <property type="entry name" value="ENDO3c"/>
    <property type="match status" value="1"/>
</dbReference>
<dbReference type="InterPro" id="IPR011257">
    <property type="entry name" value="DNA_glycosylase"/>
</dbReference>
<keyword evidence="8" id="KW-0378">Hydrolase</keyword>
<evidence type="ECO:0000256" key="7">
    <source>
        <dbReference type="ARBA" id="ARBA00022763"/>
    </source>
</evidence>
<evidence type="ECO:0000256" key="8">
    <source>
        <dbReference type="ARBA" id="ARBA00022801"/>
    </source>
</evidence>
<protein>
    <recommendedName>
        <fullName evidence="4 13">Adenine DNA glycosylase</fullName>
        <ecNumber evidence="3 13">3.2.2.31</ecNumber>
    </recommendedName>
</protein>
<dbReference type="Gene3D" id="1.10.340.30">
    <property type="entry name" value="Hypothetical protein, domain 2"/>
    <property type="match status" value="1"/>
</dbReference>
<dbReference type="GO" id="GO:0006298">
    <property type="term" value="P:mismatch repair"/>
    <property type="evidence" value="ECO:0007669"/>
    <property type="project" value="TreeGrafter"/>
</dbReference>
<dbReference type="PANTHER" id="PTHR42944">
    <property type="entry name" value="ADENINE DNA GLYCOSYLASE"/>
    <property type="match status" value="1"/>
</dbReference>
<dbReference type="SMART" id="SM00478">
    <property type="entry name" value="ENDO3c"/>
    <property type="match status" value="1"/>
</dbReference>
<dbReference type="Gene3D" id="3.90.79.10">
    <property type="entry name" value="Nucleoside Triphosphate Pyrophosphohydrolase"/>
    <property type="match status" value="1"/>
</dbReference>
<evidence type="ECO:0000256" key="4">
    <source>
        <dbReference type="ARBA" id="ARBA00022023"/>
    </source>
</evidence>
<dbReference type="Pfam" id="PF14815">
    <property type="entry name" value="NUDIX_4"/>
    <property type="match status" value="1"/>
</dbReference>
<dbReference type="GO" id="GO:0006284">
    <property type="term" value="P:base-excision repair"/>
    <property type="evidence" value="ECO:0007669"/>
    <property type="project" value="UniProtKB-UniRule"/>
</dbReference>
<dbReference type="EMBL" id="AGEL01000006">
    <property type="protein sequence ID" value="EHO17401.1"/>
    <property type="molecule type" value="Genomic_DNA"/>
</dbReference>
<evidence type="ECO:0000256" key="1">
    <source>
        <dbReference type="ARBA" id="ARBA00000843"/>
    </source>
</evidence>
<evidence type="ECO:0000313" key="15">
    <source>
        <dbReference type="EMBL" id="EHO17401.1"/>
    </source>
</evidence>
<comment type="cofactor">
    <cofactor evidence="13">
        <name>[4Fe-4S] cluster</name>
        <dbReference type="ChEBI" id="CHEBI:49883"/>
    </cofactor>
    <text evidence="13">Binds 1 [4Fe-4S] cluster.</text>
</comment>
<keyword evidence="6" id="KW-0479">Metal-binding</keyword>
<evidence type="ECO:0000256" key="3">
    <source>
        <dbReference type="ARBA" id="ARBA00012045"/>
    </source>
</evidence>
<comment type="caution">
    <text evidence="15">The sequence shown here is derived from an EMBL/GenBank/DDBJ whole genome shotgun (WGS) entry which is preliminary data.</text>
</comment>
<dbReference type="Proteomes" id="UP000018466">
    <property type="component" value="Unassembled WGS sequence"/>
</dbReference>
<dbReference type="GeneID" id="86940760"/>
<dbReference type="InterPro" id="IPR015797">
    <property type="entry name" value="NUDIX_hydrolase-like_dom_sf"/>
</dbReference>
<dbReference type="GO" id="GO:0000701">
    <property type="term" value="F:purine-specific mismatch base pair DNA N-glycosylase activity"/>
    <property type="evidence" value="ECO:0007669"/>
    <property type="project" value="UniProtKB-EC"/>
</dbReference>
<keyword evidence="11" id="KW-0234">DNA repair</keyword>
<gene>
    <name evidence="15" type="ORF">HMPREF9623_01000</name>
</gene>
<keyword evidence="16" id="KW-1185">Reference proteome</keyword>
<dbReference type="GO" id="GO:0035485">
    <property type="term" value="F:adenine/guanine mispair binding"/>
    <property type="evidence" value="ECO:0007669"/>
    <property type="project" value="TreeGrafter"/>
</dbReference>
<dbReference type="GO" id="GO:0046872">
    <property type="term" value="F:metal ion binding"/>
    <property type="evidence" value="ECO:0007669"/>
    <property type="project" value="UniProtKB-UniRule"/>
</dbReference>
<evidence type="ECO:0000256" key="5">
    <source>
        <dbReference type="ARBA" id="ARBA00022485"/>
    </source>
</evidence>
<evidence type="ECO:0000256" key="12">
    <source>
        <dbReference type="ARBA" id="ARBA00023295"/>
    </source>
</evidence>
<sequence>MALQSGAEAELLLHWYQENKRSLPWRDTGNPEDVWISEIMLQQTRVEAVKDYFVRFRTALPTVAAIAACPDEQLLRLWEGLGYYTRARNIKKCAQVLLRDYGGELPVDPLELKKLPGIGPYTAGAIASIAYNVPVPAVDGNVLRVFSRLTACADDIMEPAVKQAFTERLQDLLWQLVYTDRKTFPVADFNQALMELGALICIPNGAPNCERCPIAAQCDAHCLGIETELPHRAPKKPRRVEVRTVLVLRDGERFYIQQRPSKGLLAGMYEFPGLPGALSEEEVLQAVNARGLTPLRILSLPAFQHVFTHIEWHMSAFEVQIAEPLSAASAHRNRKENAREGIFVTRTELEKLALPSAFRPLLARYALRPPRKKKN</sequence>
<evidence type="ECO:0000256" key="2">
    <source>
        <dbReference type="ARBA" id="ARBA00008343"/>
    </source>
</evidence>
<keyword evidence="5" id="KW-0004">4Fe-4S</keyword>
<reference evidence="15 16" key="1">
    <citation type="submission" date="2011-10" db="EMBL/GenBank/DDBJ databases">
        <title>The Genome Sequence of Lachnospiraceae bacterium ACC2.</title>
        <authorList>
            <consortium name="The Broad Institute Genome Sequencing Platform"/>
            <person name="Earl A."/>
            <person name="Ward D."/>
            <person name="Feldgarden M."/>
            <person name="Gevers D."/>
            <person name="Sizova M."/>
            <person name="Hazen A."/>
            <person name="Epstein S."/>
            <person name="Young S.K."/>
            <person name="Zeng Q."/>
            <person name="Gargeya S."/>
            <person name="Fitzgerald M."/>
            <person name="Haas B."/>
            <person name="Abouelleil A."/>
            <person name="Alvarado L."/>
            <person name="Arachchi H.M."/>
            <person name="Berlin A."/>
            <person name="Brown A."/>
            <person name="Chapman S.B."/>
            <person name="Chen Z."/>
            <person name="Dunbar C."/>
            <person name="Freedman E."/>
            <person name="Gearin G."/>
            <person name="Goldberg J."/>
            <person name="Griggs A."/>
            <person name="Gujja S."/>
            <person name="Heiman D."/>
            <person name="Howarth C."/>
            <person name="Larson L."/>
            <person name="Lui A."/>
            <person name="MacDonald P.J.P."/>
            <person name="Montmayeur A."/>
            <person name="Murphy C."/>
            <person name="Neiman D."/>
            <person name="Pearson M."/>
            <person name="Priest M."/>
            <person name="Roberts A."/>
            <person name="Saif S."/>
            <person name="Shea T."/>
            <person name="Shenoy N."/>
            <person name="Sisk P."/>
            <person name="Stolte C."/>
            <person name="Sykes S."/>
            <person name="Wortman J."/>
            <person name="Nusbaum C."/>
            <person name="Birren B."/>
        </authorList>
    </citation>
    <scope>NUCLEOTIDE SEQUENCE [LARGE SCALE GENOMIC DNA]</scope>
    <source>
        <strain evidence="15 16">ACC2</strain>
    </source>
</reference>
<dbReference type="SUPFAM" id="SSF55811">
    <property type="entry name" value="Nudix"/>
    <property type="match status" value="1"/>
</dbReference>
<dbReference type="GO" id="GO:0051539">
    <property type="term" value="F:4 iron, 4 sulfur cluster binding"/>
    <property type="evidence" value="ECO:0007669"/>
    <property type="project" value="UniProtKB-UniRule"/>
</dbReference>
<dbReference type="Pfam" id="PF00730">
    <property type="entry name" value="HhH-GPD"/>
    <property type="match status" value="1"/>
</dbReference>
<dbReference type="PROSITE" id="PS01155">
    <property type="entry name" value="ENDONUCLEASE_III_2"/>
    <property type="match status" value="1"/>
</dbReference>
<keyword evidence="12 13" id="KW-0326">Glycosidase</keyword>
<dbReference type="RefSeq" id="WP_009532833.1">
    <property type="nucleotide sequence ID" value="NZ_CAJPPX010000020.1"/>
</dbReference>
<dbReference type="AlphaFoldDB" id="A0AA36Y5Q3"/>
<comment type="catalytic activity">
    <reaction evidence="1 13">
        <text>Hydrolyzes free adenine bases from 7,8-dihydro-8-oxoguanine:adenine mismatched double-stranded DNA, leaving an apurinic site.</text>
        <dbReference type="EC" id="3.2.2.31"/>
    </reaction>
</comment>
<comment type="function">
    <text evidence="13">Adenine glycosylase active on G-A mispairs.</text>
</comment>